<evidence type="ECO:0000313" key="15">
    <source>
        <dbReference type="EMBL" id="KAL1210547.1"/>
    </source>
</evidence>
<feature type="region of interest" description="Disordered" evidence="12">
    <location>
        <begin position="1"/>
        <end position="26"/>
    </location>
</feature>
<dbReference type="PANTHER" id="PTHR46539:SF6">
    <property type="entry name" value="RING-H2 FINGER PROTEIN ATL14"/>
    <property type="match status" value="1"/>
</dbReference>
<organism evidence="15 16">
    <name type="scientific">Cardamine amara subsp. amara</name>
    <dbReference type="NCBI Taxonomy" id="228776"/>
    <lineage>
        <taxon>Eukaryota</taxon>
        <taxon>Viridiplantae</taxon>
        <taxon>Streptophyta</taxon>
        <taxon>Embryophyta</taxon>
        <taxon>Tracheophyta</taxon>
        <taxon>Spermatophyta</taxon>
        <taxon>Magnoliopsida</taxon>
        <taxon>eudicotyledons</taxon>
        <taxon>Gunneridae</taxon>
        <taxon>Pentapetalae</taxon>
        <taxon>rosids</taxon>
        <taxon>malvids</taxon>
        <taxon>Brassicales</taxon>
        <taxon>Brassicaceae</taxon>
        <taxon>Cardamineae</taxon>
        <taxon>Cardamine</taxon>
    </lineage>
</organism>
<accession>A0ABD1AVF5</accession>
<dbReference type="SUPFAM" id="SSF57850">
    <property type="entry name" value="RING/U-box"/>
    <property type="match status" value="1"/>
</dbReference>
<dbReference type="Pfam" id="PF13639">
    <property type="entry name" value="zf-RING_2"/>
    <property type="match status" value="1"/>
</dbReference>
<dbReference type="EMBL" id="JBANAX010000394">
    <property type="protein sequence ID" value="KAL1210547.1"/>
    <property type="molecule type" value="Genomic_DNA"/>
</dbReference>
<evidence type="ECO:0000256" key="13">
    <source>
        <dbReference type="SAM" id="Phobius"/>
    </source>
</evidence>
<dbReference type="GO" id="GO:0061630">
    <property type="term" value="F:ubiquitin protein ligase activity"/>
    <property type="evidence" value="ECO:0007669"/>
    <property type="project" value="UniProtKB-EC"/>
</dbReference>
<protein>
    <recommendedName>
        <fullName evidence="3">RING-type E3 ubiquitin transferase</fullName>
        <ecNumber evidence="3">2.3.2.27</ecNumber>
    </recommendedName>
</protein>
<evidence type="ECO:0000256" key="5">
    <source>
        <dbReference type="ARBA" id="ARBA00022723"/>
    </source>
</evidence>
<keyword evidence="7" id="KW-0862">Zinc</keyword>
<dbReference type="CDD" id="cd16454">
    <property type="entry name" value="RING-H2_PA-TM-RING"/>
    <property type="match status" value="1"/>
</dbReference>
<evidence type="ECO:0000256" key="12">
    <source>
        <dbReference type="SAM" id="MobiDB-lite"/>
    </source>
</evidence>
<feature type="transmembrane region" description="Helical" evidence="13">
    <location>
        <begin position="38"/>
        <end position="71"/>
    </location>
</feature>
<dbReference type="EC" id="2.3.2.27" evidence="3"/>
<evidence type="ECO:0000256" key="3">
    <source>
        <dbReference type="ARBA" id="ARBA00012483"/>
    </source>
</evidence>
<keyword evidence="16" id="KW-1185">Reference proteome</keyword>
<dbReference type="InterPro" id="IPR013083">
    <property type="entry name" value="Znf_RING/FYVE/PHD"/>
</dbReference>
<keyword evidence="4 13" id="KW-0812">Transmembrane</keyword>
<evidence type="ECO:0000256" key="2">
    <source>
        <dbReference type="ARBA" id="ARBA00004370"/>
    </source>
</evidence>
<evidence type="ECO:0000256" key="4">
    <source>
        <dbReference type="ARBA" id="ARBA00022692"/>
    </source>
</evidence>
<comment type="similarity">
    <text evidence="10">Belongs to the RING-type zinc finger family. ATL subfamily.</text>
</comment>
<sequence>MSSIPIPHHDSIAGDHSPSPAPPKPNTKNLPTKILSSFLVGLIMIPVAVTAFLFILTSLGLTFFLALYWFLHRSYRYRLRRIRRQESLDGLSSRCVKKLPQLKFSEPLEYGSDCVVCIDGFRQGQWCRKLPRCGHVFHRKCVDLWLVKVGTCPICRDRVTRVRLDEERRWLDGEILIREEVVFL</sequence>
<gene>
    <name evidence="15" type="ORF">V5N11_006869</name>
</gene>
<keyword evidence="6 11" id="KW-0863">Zinc-finger</keyword>
<dbReference type="AlphaFoldDB" id="A0ABD1AVF5"/>
<proteinExistence type="inferred from homology"/>
<dbReference type="PROSITE" id="PS50089">
    <property type="entry name" value="ZF_RING_2"/>
    <property type="match status" value="1"/>
</dbReference>
<dbReference type="SMART" id="SM00184">
    <property type="entry name" value="RING"/>
    <property type="match status" value="1"/>
</dbReference>
<dbReference type="GO" id="GO:0016020">
    <property type="term" value="C:membrane"/>
    <property type="evidence" value="ECO:0007669"/>
    <property type="project" value="UniProtKB-SubCell"/>
</dbReference>
<evidence type="ECO:0000256" key="8">
    <source>
        <dbReference type="ARBA" id="ARBA00022989"/>
    </source>
</evidence>
<evidence type="ECO:0000256" key="9">
    <source>
        <dbReference type="ARBA" id="ARBA00023136"/>
    </source>
</evidence>
<feature type="domain" description="RING-type" evidence="14">
    <location>
        <begin position="114"/>
        <end position="156"/>
    </location>
</feature>
<reference evidence="15 16" key="1">
    <citation type="submission" date="2024-04" db="EMBL/GenBank/DDBJ databases">
        <title>Genome assembly C_amara_ONT_v2.</title>
        <authorList>
            <person name="Yant L."/>
            <person name="Moore C."/>
            <person name="Slenker M."/>
        </authorList>
    </citation>
    <scope>NUCLEOTIDE SEQUENCE [LARGE SCALE GENOMIC DNA]</scope>
    <source>
        <tissue evidence="15">Leaf</tissue>
    </source>
</reference>
<evidence type="ECO:0000313" key="16">
    <source>
        <dbReference type="Proteomes" id="UP001558713"/>
    </source>
</evidence>
<evidence type="ECO:0000259" key="14">
    <source>
        <dbReference type="PROSITE" id="PS50089"/>
    </source>
</evidence>
<keyword evidence="5" id="KW-0479">Metal-binding</keyword>
<evidence type="ECO:0000256" key="7">
    <source>
        <dbReference type="ARBA" id="ARBA00022833"/>
    </source>
</evidence>
<comment type="subcellular location">
    <subcellularLocation>
        <location evidence="2">Membrane</location>
    </subcellularLocation>
</comment>
<dbReference type="PANTHER" id="PTHR46539">
    <property type="entry name" value="E3 UBIQUITIN-PROTEIN LIGASE ATL42"/>
    <property type="match status" value="1"/>
</dbReference>
<evidence type="ECO:0000256" key="6">
    <source>
        <dbReference type="ARBA" id="ARBA00022771"/>
    </source>
</evidence>
<comment type="catalytic activity">
    <reaction evidence="1">
        <text>S-ubiquitinyl-[E2 ubiquitin-conjugating enzyme]-L-cysteine + [acceptor protein]-L-lysine = [E2 ubiquitin-conjugating enzyme]-L-cysteine + N(6)-ubiquitinyl-[acceptor protein]-L-lysine.</text>
        <dbReference type="EC" id="2.3.2.27"/>
    </reaction>
</comment>
<dbReference type="InterPro" id="IPR001841">
    <property type="entry name" value="Znf_RING"/>
</dbReference>
<evidence type="ECO:0000256" key="1">
    <source>
        <dbReference type="ARBA" id="ARBA00000900"/>
    </source>
</evidence>
<dbReference type="Proteomes" id="UP001558713">
    <property type="component" value="Unassembled WGS sequence"/>
</dbReference>
<name>A0ABD1AVF5_CARAN</name>
<dbReference type="Gene3D" id="3.30.40.10">
    <property type="entry name" value="Zinc/RING finger domain, C3HC4 (zinc finger)"/>
    <property type="match status" value="1"/>
</dbReference>
<evidence type="ECO:0000256" key="10">
    <source>
        <dbReference type="ARBA" id="ARBA00024209"/>
    </source>
</evidence>
<evidence type="ECO:0000256" key="11">
    <source>
        <dbReference type="PROSITE-ProRule" id="PRU00175"/>
    </source>
</evidence>
<dbReference type="GO" id="GO:0008270">
    <property type="term" value="F:zinc ion binding"/>
    <property type="evidence" value="ECO:0007669"/>
    <property type="project" value="UniProtKB-KW"/>
</dbReference>
<comment type="caution">
    <text evidence="15">The sequence shown here is derived from an EMBL/GenBank/DDBJ whole genome shotgun (WGS) entry which is preliminary data.</text>
</comment>
<keyword evidence="8 13" id="KW-1133">Transmembrane helix</keyword>
<keyword evidence="9 13" id="KW-0472">Membrane</keyword>